<evidence type="ECO:0000313" key="4">
    <source>
        <dbReference type="EMBL" id="ERI08434.1"/>
    </source>
</evidence>
<dbReference type="Pfam" id="PF00395">
    <property type="entry name" value="SLH"/>
    <property type="match status" value="3"/>
</dbReference>
<organism evidence="4 5">
    <name type="scientific">Aneurinibacillus aneurinilyticus ATCC 12856</name>
    <dbReference type="NCBI Taxonomy" id="649747"/>
    <lineage>
        <taxon>Bacteria</taxon>
        <taxon>Bacillati</taxon>
        <taxon>Bacillota</taxon>
        <taxon>Bacilli</taxon>
        <taxon>Bacillales</taxon>
        <taxon>Paenibacillaceae</taxon>
        <taxon>Aneurinibacillus group</taxon>
        <taxon>Aneurinibacillus</taxon>
    </lineage>
</organism>
<dbReference type="SUPFAM" id="SSF51126">
    <property type="entry name" value="Pectin lyase-like"/>
    <property type="match status" value="1"/>
</dbReference>
<dbReference type="PANTHER" id="PTHR43308:SF5">
    <property type="entry name" value="S-LAYER PROTEIN _ PEPTIDOGLYCAN ENDO-BETA-N-ACETYLGLUCOSAMINIDASE"/>
    <property type="match status" value="1"/>
</dbReference>
<sequence length="577" mass="61643">MKVKKSYNKVLSTAVILSMVLGPTSALADTSAFKDLNQAASWAQGGIMEAKNRDLMKGDNNGNFRPKALVTRQEVASILVNILKLEEPNVQVSSYTDVPPNAWGMRAIEAVKNAGIMRGDGNGKFRPNAPVTREELAVVLVSAIKADTIGKGGSLGVADAGKISSWARPAVQVAMEKGLLRGDGKNFNPKQNAPRQEVAIMAVNLANALQQTPAPAPTPAPTPSAETIEAKVESVTDSAITLSGKSYDLSSDVRDLLNDKNREALKNATIKVETKDKTITKVTYLELTASGQSARSGEKKFSDNVVLDGGTVNGDVKVKGDYVSLKNVRVKGDLEITRDVSRGFYSYKVIVDGKTKVNGGNSEAVTFESAELGKVEINKRDVRVEVTGSMKTDEITVLDNATLIADSDITLSRVTVKNDVSSIEVRAKITTLEIENRNTRLTLGDKARIDKLILASSANVGDVVKNYQDVKGRIDQVSYTSSSGSSRDRDRGSGSSSSSEVTYTKSEDSLGTIYKDVRISGSNITIKNGTIKGNVLITSGSKDVTLRNVRIEGSLTMTASNSTTLDDVTVTGQTILQ</sequence>
<accession>U1WIN1</accession>
<comment type="caution">
    <text evidence="4">The sequence shown here is derived from an EMBL/GenBank/DDBJ whole genome shotgun (WGS) entry which is preliminary data.</text>
</comment>
<dbReference type="HOGENOM" id="CLU_472252_0_0_9"/>
<protein>
    <recommendedName>
        <fullName evidence="3">SLH domain-containing protein</fullName>
    </recommendedName>
</protein>
<feature type="chain" id="PRO_5004620810" description="SLH domain-containing protein" evidence="2">
    <location>
        <begin position="29"/>
        <end position="577"/>
    </location>
</feature>
<dbReference type="PATRIC" id="fig|649747.3.peg.3159"/>
<dbReference type="InterPro" id="IPR011050">
    <property type="entry name" value="Pectin_lyase_fold/virulence"/>
</dbReference>
<gene>
    <name evidence="4" type="ORF">HMPREF0083_03484</name>
</gene>
<proteinExistence type="predicted"/>
<evidence type="ECO:0000256" key="2">
    <source>
        <dbReference type="SAM" id="SignalP"/>
    </source>
</evidence>
<feature type="region of interest" description="Disordered" evidence="1">
    <location>
        <begin position="477"/>
        <end position="503"/>
    </location>
</feature>
<feature type="domain" description="SLH" evidence="3">
    <location>
        <begin position="91"/>
        <end position="154"/>
    </location>
</feature>
<feature type="domain" description="SLH" evidence="3">
    <location>
        <begin position="155"/>
        <end position="216"/>
    </location>
</feature>
<dbReference type="Proteomes" id="UP000016511">
    <property type="component" value="Unassembled WGS sequence"/>
</dbReference>
<evidence type="ECO:0000256" key="1">
    <source>
        <dbReference type="SAM" id="MobiDB-lite"/>
    </source>
</evidence>
<reference evidence="4 5" key="1">
    <citation type="submission" date="2013-08" db="EMBL/GenBank/DDBJ databases">
        <authorList>
            <person name="Weinstock G."/>
            <person name="Sodergren E."/>
            <person name="Wylie T."/>
            <person name="Fulton L."/>
            <person name="Fulton R."/>
            <person name="Fronick C."/>
            <person name="O'Laughlin M."/>
            <person name="Godfrey J."/>
            <person name="Miner T."/>
            <person name="Herter B."/>
            <person name="Appelbaum E."/>
            <person name="Cordes M."/>
            <person name="Lek S."/>
            <person name="Wollam A."/>
            <person name="Pepin K.H."/>
            <person name="Palsikar V.B."/>
            <person name="Mitreva M."/>
            <person name="Wilson R.K."/>
        </authorList>
    </citation>
    <scope>NUCLEOTIDE SEQUENCE [LARGE SCALE GENOMIC DNA]</scope>
    <source>
        <strain evidence="4 5">ATCC 12856</strain>
    </source>
</reference>
<dbReference type="PANTHER" id="PTHR43308">
    <property type="entry name" value="OUTER MEMBRANE PROTEIN ALPHA-RELATED"/>
    <property type="match status" value="1"/>
</dbReference>
<dbReference type="STRING" id="649747.HMPREF0083_03484"/>
<dbReference type="EMBL" id="AWSJ01000208">
    <property type="protein sequence ID" value="ERI08434.1"/>
    <property type="molecule type" value="Genomic_DNA"/>
</dbReference>
<dbReference type="GeneID" id="92839890"/>
<name>U1WIN1_ANEAE</name>
<dbReference type="eggNOG" id="COG3858">
    <property type="taxonomic scope" value="Bacteria"/>
</dbReference>
<dbReference type="InterPro" id="IPR051465">
    <property type="entry name" value="Cell_Envelope_Struct_Comp"/>
</dbReference>
<keyword evidence="5" id="KW-1185">Reference proteome</keyword>
<dbReference type="InterPro" id="IPR001119">
    <property type="entry name" value="SLH_dom"/>
</dbReference>
<dbReference type="AlphaFoldDB" id="U1WIN1"/>
<dbReference type="PROSITE" id="PS51272">
    <property type="entry name" value="SLH"/>
    <property type="match status" value="3"/>
</dbReference>
<evidence type="ECO:0000313" key="5">
    <source>
        <dbReference type="Proteomes" id="UP000016511"/>
    </source>
</evidence>
<feature type="signal peptide" evidence="2">
    <location>
        <begin position="1"/>
        <end position="28"/>
    </location>
</feature>
<keyword evidence="2" id="KW-0732">Signal</keyword>
<evidence type="ECO:0000259" key="3">
    <source>
        <dbReference type="PROSITE" id="PS51272"/>
    </source>
</evidence>
<dbReference type="RefSeq" id="WP_021622430.1">
    <property type="nucleotide sequence ID" value="NZ_KE952818.1"/>
</dbReference>
<feature type="domain" description="SLH" evidence="3">
    <location>
        <begin position="30"/>
        <end position="90"/>
    </location>
</feature>